<dbReference type="PANTHER" id="PTHR43433:SF5">
    <property type="entry name" value="AB HYDROLASE-1 DOMAIN-CONTAINING PROTEIN"/>
    <property type="match status" value="1"/>
</dbReference>
<dbReference type="RefSeq" id="WP_188429047.1">
    <property type="nucleotide sequence ID" value="NZ_BMEX01000001.1"/>
</dbReference>
<dbReference type="Proteomes" id="UP000617979">
    <property type="component" value="Unassembled WGS sequence"/>
</dbReference>
<dbReference type="GO" id="GO:0016787">
    <property type="term" value="F:hydrolase activity"/>
    <property type="evidence" value="ECO:0007669"/>
    <property type="project" value="UniProtKB-KW"/>
</dbReference>
<protein>
    <submittedName>
        <fullName evidence="2">Hydrolase</fullName>
    </submittedName>
</protein>
<dbReference type="Pfam" id="PF12697">
    <property type="entry name" value="Abhydrolase_6"/>
    <property type="match status" value="1"/>
</dbReference>
<feature type="domain" description="AB hydrolase-1" evidence="1">
    <location>
        <begin position="61"/>
        <end position="295"/>
    </location>
</feature>
<dbReference type="InterPro" id="IPR050471">
    <property type="entry name" value="AB_hydrolase"/>
</dbReference>
<comment type="caution">
    <text evidence="2">The sequence shown here is derived from an EMBL/GenBank/DDBJ whole genome shotgun (WGS) entry which is preliminary data.</text>
</comment>
<dbReference type="SUPFAM" id="SSF53474">
    <property type="entry name" value="alpha/beta-Hydrolases"/>
    <property type="match status" value="1"/>
</dbReference>
<evidence type="ECO:0000259" key="1">
    <source>
        <dbReference type="Pfam" id="PF12697"/>
    </source>
</evidence>
<dbReference type="InterPro" id="IPR000073">
    <property type="entry name" value="AB_hydrolase_1"/>
</dbReference>
<gene>
    <name evidence="2" type="ORF">GCM10007416_02890</name>
</gene>
<proteinExistence type="predicted"/>
<reference evidence="3" key="1">
    <citation type="journal article" date="2019" name="Int. J. Syst. Evol. Microbiol.">
        <title>The Global Catalogue of Microorganisms (GCM) 10K type strain sequencing project: providing services to taxonomists for standard genome sequencing and annotation.</title>
        <authorList>
            <consortium name="The Broad Institute Genomics Platform"/>
            <consortium name="The Broad Institute Genome Sequencing Center for Infectious Disease"/>
            <person name="Wu L."/>
            <person name="Ma J."/>
        </authorList>
    </citation>
    <scope>NUCLEOTIDE SEQUENCE [LARGE SCALE GENOMIC DNA]</scope>
    <source>
        <strain evidence="3">CGMCC 1.12404</strain>
    </source>
</reference>
<accession>A0ABQ1FXX1</accession>
<dbReference type="InterPro" id="IPR029058">
    <property type="entry name" value="AB_hydrolase_fold"/>
</dbReference>
<evidence type="ECO:0000313" key="3">
    <source>
        <dbReference type="Proteomes" id="UP000617979"/>
    </source>
</evidence>
<dbReference type="PANTHER" id="PTHR43433">
    <property type="entry name" value="HYDROLASE, ALPHA/BETA FOLD FAMILY PROTEIN"/>
    <property type="match status" value="1"/>
</dbReference>
<keyword evidence="3" id="KW-1185">Reference proteome</keyword>
<keyword evidence="2" id="KW-0378">Hydrolase</keyword>
<dbReference type="PRINTS" id="PR00412">
    <property type="entry name" value="EPOXHYDRLASE"/>
</dbReference>
<dbReference type="PRINTS" id="PR00111">
    <property type="entry name" value="ABHYDROLASE"/>
</dbReference>
<dbReference type="Gene3D" id="3.40.50.1820">
    <property type="entry name" value="alpha/beta hydrolase"/>
    <property type="match status" value="1"/>
</dbReference>
<organism evidence="2 3">
    <name type="scientific">Kroppenstedtia guangzhouensis</name>
    <dbReference type="NCBI Taxonomy" id="1274356"/>
    <lineage>
        <taxon>Bacteria</taxon>
        <taxon>Bacillati</taxon>
        <taxon>Bacillota</taxon>
        <taxon>Bacilli</taxon>
        <taxon>Bacillales</taxon>
        <taxon>Thermoactinomycetaceae</taxon>
        <taxon>Kroppenstedtia</taxon>
    </lineage>
</organism>
<dbReference type="InterPro" id="IPR000639">
    <property type="entry name" value="Epox_hydrolase-like"/>
</dbReference>
<evidence type="ECO:0000313" key="2">
    <source>
        <dbReference type="EMBL" id="GGA33591.1"/>
    </source>
</evidence>
<name>A0ABQ1FXX1_9BACL</name>
<sequence length="310" mass="33793">MTSFQEILLSDGMMESMFPPDDHNVSVKAPAEDTPFQEHLSITADDGAVLTAELTGEGPLVVLSHCWTGSHAIWAPVAKRLVERGHRVLSYDQRGHGASTIGSEGLTIQRIGADLAFLLQSIEAKDATVAGHSLGGMAIQAMALHHPDCIHKHVREVFLVATAAYGIGINRLRELITSVIGSAPLEWVMRRRLGHLLVRGALGRKARKEDIVNTRDHFVTCESNVRSAILAAMQVMDLRDLKWTDVPVTVVHGTRDFLTPPSRGRELANRLGAELVWVEGAGHMLPLEVPDQIADLLGKATGDPPRKTFK</sequence>
<dbReference type="EMBL" id="BMEX01000001">
    <property type="protein sequence ID" value="GGA33591.1"/>
    <property type="molecule type" value="Genomic_DNA"/>
</dbReference>